<dbReference type="GeneID" id="9683943"/>
<dbReference type="AlphaFoldDB" id="C1MTJ9"/>
<keyword evidence="2" id="KW-1185">Reference proteome</keyword>
<gene>
    <name evidence="1" type="ORF">MICPUCDRAFT_5130</name>
</gene>
<sequence>ARNIPPRIRARTTDLRPRRLEGSPADDAPIARNLLALTVGVKQKDVVDALVRTFLSSASTSDAASSSDPASDAFSVILFHYDGEVDAWRTLPWSDDVVHVSVSKQSKWWYAKRFLHPDVVRPYDHVFLWDEDIDARDSKFDPREYLRIVRENGLHISQPAIVAGNGAWPITRVVRRENETTGGEPLGEFHRLGADWNGNRCVDDDGNPTTRPPCAAYVEIMVPVFTRRAWRCVWEMIQNDLSHGWGLDLTWQLCAADDTKNATAVDGMGVVDAQGITHLGAPTLTEQG</sequence>
<reference evidence="1 2" key="1">
    <citation type="journal article" date="2009" name="Science">
        <title>Green evolution and dynamic adaptations revealed by genomes of the marine picoeukaryotes Micromonas.</title>
        <authorList>
            <person name="Worden A.Z."/>
            <person name="Lee J.H."/>
            <person name="Mock T."/>
            <person name="Rouze P."/>
            <person name="Simmons M.P."/>
            <person name="Aerts A.L."/>
            <person name="Allen A.E."/>
            <person name="Cuvelier M.L."/>
            <person name="Derelle E."/>
            <person name="Everett M.V."/>
            <person name="Foulon E."/>
            <person name="Grimwood J."/>
            <person name="Gundlach H."/>
            <person name="Henrissat B."/>
            <person name="Napoli C."/>
            <person name="McDonald S.M."/>
            <person name="Parker M.S."/>
            <person name="Rombauts S."/>
            <person name="Salamov A."/>
            <person name="Von Dassow P."/>
            <person name="Badger J.H."/>
            <person name="Coutinho P.M."/>
            <person name="Demir E."/>
            <person name="Dubchak I."/>
            <person name="Gentemann C."/>
            <person name="Eikrem W."/>
            <person name="Gready J.E."/>
            <person name="John U."/>
            <person name="Lanier W."/>
            <person name="Lindquist E.A."/>
            <person name="Lucas S."/>
            <person name="Mayer K.F."/>
            <person name="Moreau H."/>
            <person name="Not F."/>
            <person name="Otillar R."/>
            <person name="Panaud O."/>
            <person name="Pangilinan J."/>
            <person name="Paulsen I."/>
            <person name="Piegu B."/>
            <person name="Poliakov A."/>
            <person name="Robbens S."/>
            <person name="Schmutz J."/>
            <person name="Toulza E."/>
            <person name="Wyss T."/>
            <person name="Zelensky A."/>
            <person name="Zhou K."/>
            <person name="Armbrust E.V."/>
            <person name="Bhattacharya D."/>
            <person name="Goodenough U.W."/>
            <person name="Van de Peer Y."/>
            <person name="Grigoriev I.V."/>
        </authorList>
    </citation>
    <scope>NUCLEOTIDE SEQUENCE [LARGE SCALE GENOMIC DNA]</scope>
    <source>
        <strain evidence="1 2">CCMP1545</strain>
    </source>
</reference>
<dbReference type="OrthoDB" id="9985979at2759"/>
<accession>C1MTJ9</accession>
<dbReference type="KEGG" id="mpp:MICPUCDRAFT_5130"/>
<evidence type="ECO:0000313" key="2">
    <source>
        <dbReference type="Proteomes" id="UP000001876"/>
    </source>
</evidence>
<dbReference type="Proteomes" id="UP000001876">
    <property type="component" value="Unassembled WGS sequence"/>
</dbReference>
<dbReference type="RefSeq" id="XP_003058875.1">
    <property type="nucleotide sequence ID" value="XM_003058829.1"/>
</dbReference>
<dbReference type="InterPro" id="IPR007877">
    <property type="entry name" value="DUF707"/>
</dbReference>
<dbReference type="PANTHER" id="PTHR31210:SF43">
    <property type="entry name" value="STORAGE PROTEIN-RELATED"/>
    <property type="match status" value="1"/>
</dbReference>
<feature type="non-terminal residue" evidence="1">
    <location>
        <position position="1"/>
    </location>
</feature>
<dbReference type="EMBL" id="GG663739">
    <property type="protein sequence ID" value="EEH57330.1"/>
    <property type="molecule type" value="Genomic_DNA"/>
</dbReference>
<name>C1MTJ9_MICPC</name>
<organism evidence="2">
    <name type="scientific">Micromonas pusilla (strain CCMP1545)</name>
    <name type="common">Picoplanktonic green alga</name>
    <dbReference type="NCBI Taxonomy" id="564608"/>
    <lineage>
        <taxon>Eukaryota</taxon>
        <taxon>Viridiplantae</taxon>
        <taxon>Chlorophyta</taxon>
        <taxon>Mamiellophyceae</taxon>
        <taxon>Mamiellales</taxon>
        <taxon>Mamiellaceae</taxon>
        <taxon>Micromonas</taxon>
    </lineage>
</organism>
<dbReference type="STRING" id="564608.C1MTJ9"/>
<feature type="non-terminal residue" evidence="1">
    <location>
        <position position="288"/>
    </location>
</feature>
<protein>
    <submittedName>
        <fullName evidence="1">Predicted protein</fullName>
    </submittedName>
</protein>
<dbReference type="OMA" id="DTEWIVH"/>
<dbReference type="Pfam" id="PF05212">
    <property type="entry name" value="DUF707"/>
    <property type="match status" value="1"/>
</dbReference>
<evidence type="ECO:0000313" key="1">
    <source>
        <dbReference type="EMBL" id="EEH57330.1"/>
    </source>
</evidence>
<proteinExistence type="predicted"/>
<dbReference type="PANTHER" id="PTHR31210">
    <property type="entry name" value="OS06G0731900 PROTEIN"/>
    <property type="match status" value="1"/>
</dbReference>